<accession>A0A3Q0J8G8</accession>
<organism evidence="2 3">
    <name type="scientific">Diaphorina citri</name>
    <name type="common">Asian citrus psyllid</name>
    <dbReference type="NCBI Taxonomy" id="121845"/>
    <lineage>
        <taxon>Eukaryota</taxon>
        <taxon>Metazoa</taxon>
        <taxon>Ecdysozoa</taxon>
        <taxon>Arthropoda</taxon>
        <taxon>Hexapoda</taxon>
        <taxon>Insecta</taxon>
        <taxon>Pterygota</taxon>
        <taxon>Neoptera</taxon>
        <taxon>Paraneoptera</taxon>
        <taxon>Hemiptera</taxon>
        <taxon>Sternorrhyncha</taxon>
        <taxon>Psylloidea</taxon>
        <taxon>Psyllidae</taxon>
        <taxon>Diaphorininae</taxon>
        <taxon>Diaphorina</taxon>
    </lineage>
</organism>
<feature type="domain" description="UFSP2 N-terminal MPN-like" evidence="1">
    <location>
        <begin position="52"/>
        <end position="185"/>
    </location>
</feature>
<dbReference type="RefSeq" id="XP_026684772.1">
    <property type="nucleotide sequence ID" value="XM_026828971.1"/>
</dbReference>
<evidence type="ECO:0000313" key="2">
    <source>
        <dbReference type="Proteomes" id="UP000079169"/>
    </source>
</evidence>
<gene>
    <name evidence="3" type="primary">LOC108253338</name>
</gene>
<dbReference type="Proteomes" id="UP000079169">
    <property type="component" value="Unplaced"/>
</dbReference>
<dbReference type="AlphaFoldDB" id="A0A3Q0J8G8"/>
<dbReference type="STRING" id="121845.A0A3Q0J8G8"/>
<dbReference type="Pfam" id="PF26560">
    <property type="entry name" value="UFSP2_MPN_insect"/>
    <property type="match status" value="1"/>
</dbReference>
<reference evidence="3" key="1">
    <citation type="submission" date="2025-08" db="UniProtKB">
        <authorList>
            <consortium name="RefSeq"/>
        </authorList>
    </citation>
    <scope>IDENTIFICATION</scope>
</reference>
<name>A0A3Q0J8G8_DIACI</name>
<keyword evidence="2" id="KW-1185">Reference proteome</keyword>
<dbReference type="GeneID" id="108253338"/>
<proteinExistence type="predicted"/>
<protein>
    <submittedName>
        <fullName evidence="3">Uncharacterized protein LOC108253338</fullName>
    </submittedName>
</protein>
<sequence length="396" mass="45248">MIDLPEEENTDVIKVENECDFSDLNYPTEIDLYGIVWFCGNEDEKPGDSEKIKQHVNRLVDPRVSVKSGLYGVQNQDTVYIIGFHLRPDLPEEENTDVIKVENECDFSDLNYPTEIDLYGIIWFCGNEDEKPGDSEKIKQHVNDVFVTDNPIYIKVIPLRPLKTFVLLNDSFEEIPFIEISLDEFHDVFTYVRLIGSIPLVCDSDADAITQHFDNFRKKVSKGDSIIYKAETKKAKDHFIFASTNNTNKSLTVNDLIQAQLGRKPSGRDHMVPLVIQFLLRISKDKLDKEPMNPAPTMTVYRGNVRAFDTRLNIDSLAVIPRAKKCTDIYIQLAACLSTRIKHLKKCILRDPRSTIVSHHFFPASVDHFITLLYSNKSSDAELGEIFTVLINNKAK</sequence>
<dbReference type="InterPro" id="IPR058757">
    <property type="entry name" value="UFSP2_MPN_N"/>
</dbReference>
<evidence type="ECO:0000259" key="1">
    <source>
        <dbReference type="Pfam" id="PF26560"/>
    </source>
</evidence>
<dbReference type="PaxDb" id="121845-A0A3Q0J8G8"/>
<dbReference type="KEGG" id="dci:108253338"/>
<evidence type="ECO:0000313" key="3">
    <source>
        <dbReference type="RefSeq" id="XP_026684772.1"/>
    </source>
</evidence>